<keyword evidence="2" id="KW-1185">Reference proteome</keyword>
<dbReference type="AlphaFoldDB" id="A0A1R3HSF9"/>
<reference evidence="1 2" key="1">
    <citation type="submission" date="2013-09" db="EMBL/GenBank/DDBJ databases">
        <title>Corchorus capsularis genome sequencing.</title>
        <authorList>
            <person name="Alam M."/>
            <person name="Haque M.S."/>
            <person name="Islam M.S."/>
            <person name="Emdad E.M."/>
            <person name="Islam M.M."/>
            <person name="Ahmed B."/>
            <person name="Halim A."/>
            <person name="Hossen Q.M.M."/>
            <person name="Hossain M.Z."/>
            <person name="Ahmed R."/>
            <person name="Khan M.M."/>
            <person name="Islam R."/>
            <person name="Rashid M.M."/>
            <person name="Khan S.A."/>
            <person name="Rahman M.S."/>
            <person name="Alam M."/>
        </authorList>
    </citation>
    <scope>NUCLEOTIDE SEQUENCE [LARGE SCALE GENOMIC DNA]</scope>
    <source>
        <strain evidence="2">cv. CVL-1</strain>
        <tissue evidence="1">Whole seedling</tissue>
    </source>
</reference>
<sequence>MRSSGNWEKKRSKIIDVHGDLSSLGVGTFPHTTIKLENKALLLLIPHSQKSQYPEEGNTLDFS</sequence>
<dbReference type="Proteomes" id="UP000188268">
    <property type="component" value="Unassembled WGS sequence"/>
</dbReference>
<dbReference type="OrthoDB" id="10272567at2759"/>
<protein>
    <submittedName>
        <fullName evidence="1">Uncharacterized protein</fullName>
    </submittedName>
</protein>
<organism evidence="1 2">
    <name type="scientific">Corchorus capsularis</name>
    <name type="common">Jute</name>
    <dbReference type="NCBI Taxonomy" id="210143"/>
    <lineage>
        <taxon>Eukaryota</taxon>
        <taxon>Viridiplantae</taxon>
        <taxon>Streptophyta</taxon>
        <taxon>Embryophyta</taxon>
        <taxon>Tracheophyta</taxon>
        <taxon>Spermatophyta</taxon>
        <taxon>Magnoliopsida</taxon>
        <taxon>eudicotyledons</taxon>
        <taxon>Gunneridae</taxon>
        <taxon>Pentapetalae</taxon>
        <taxon>rosids</taxon>
        <taxon>malvids</taxon>
        <taxon>Malvales</taxon>
        <taxon>Malvaceae</taxon>
        <taxon>Grewioideae</taxon>
        <taxon>Apeibeae</taxon>
        <taxon>Corchorus</taxon>
    </lineage>
</organism>
<name>A0A1R3HSF9_COCAP</name>
<evidence type="ECO:0000313" key="2">
    <source>
        <dbReference type="Proteomes" id="UP000188268"/>
    </source>
</evidence>
<dbReference type="Gramene" id="OMO73327">
    <property type="protein sequence ID" value="OMO73327"/>
    <property type="gene ID" value="CCACVL1_17327"/>
</dbReference>
<gene>
    <name evidence="1" type="ORF">CCACVL1_17327</name>
</gene>
<evidence type="ECO:0000313" key="1">
    <source>
        <dbReference type="EMBL" id="OMO73327.1"/>
    </source>
</evidence>
<proteinExistence type="predicted"/>
<accession>A0A1R3HSF9</accession>
<comment type="caution">
    <text evidence="1">The sequence shown here is derived from an EMBL/GenBank/DDBJ whole genome shotgun (WGS) entry which is preliminary data.</text>
</comment>
<dbReference type="EMBL" id="AWWV01011242">
    <property type="protein sequence ID" value="OMO73327.1"/>
    <property type="molecule type" value="Genomic_DNA"/>
</dbReference>